<evidence type="ECO:0000313" key="11">
    <source>
        <dbReference type="EMBL" id="MBM7643610.1"/>
    </source>
</evidence>
<comment type="cofactor">
    <cofactor evidence="9">
        <name>Mg(2+)</name>
        <dbReference type="ChEBI" id="CHEBI:18420"/>
    </cofactor>
</comment>
<evidence type="ECO:0000256" key="2">
    <source>
        <dbReference type="ARBA" id="ARBA00022679"/>
    </source>
</evidence>
<dbReference type="HAMAP" id="MF_00151">
    <property type="entry name" value="PPAT_bact"/>
    <property type="match status" value="1"/>
</dbReference>
<feature type="binding site" evidence="9">
    <location>
        <position position="76"/>
    </location>
    <ligand>
        <name>substrate</name>
    </ligand>
</feature>
<dbReference type="InterPro" id="IPR004821">
    <property type="entry name" value="Cyt_trans-like"/>
</dbReference>
<accession>A0ABS2PUC2</accession>
<name>A0ABS2PUC2_9STRE</name>
<feature type="binding site" evidence="9">
    <location>
        <begin position="126"/>
        <end position="132"/>
    </location>
    <ligand>
        <name>ATP</name>
        <dbReference type="ChEBI" id="CHEBI:30616"/>
    </ligand>
</feature>
<comment type="subunit">
    <text evidence="9">Homohexamer.</text>
</comment>
<comment type="caution">
    <text evidence="11">The sequence shown here is derived from an EMBL/GenBank/DDBJ whole genome shotgun (WGS) entry which is preliminary data.</text>
</comment>
<evidence type="ECO:0000256" key="8">
    <source>
        <dbReference type="ARBA" id="ARBA00029346"/>
    </source>
</evidence>
<keyword evidence="1 9" id="KW-0963">Cytoplasm</keyword>
<protein>
    <recommendedName>
        <fullName evidence="9">Phosphopantetheine adenylyltransferase</fullName>
        <ecNumber evidence="9">2.7.7.3</ecNumber>
    </recommendedName>
    <alternativeName>
        <fullName evidence="9">Dephospho-CoA pyrophosphorylase</fullName>
    </alternativeName>
    <alternativeName>
        <fullName evidence="9">Pantetheine-phosphate adenylyltransferase</fullName>
        <shortName evidence="9">PPAT</shortName>
    </alternativeName>
</protein>
<dbReference type="InterPro" id="IPR001980">
    <property type="entry name" value="PPAT"/>
</dbReference>
<feature type="binding site" evidence="9">
    <location>
        <begin position="91"/>
        <end position="93"/>
    </location>
    <ligand>
        <name>ATP</name>
        <dbReference type="ChEBI" id="CHEBI:30616"/>
    </ligand>
</feature>
<dbReference type="PANTHER" id="PTHR21342">
    <property type="entry name" value="PHOSPHOPANTETHEINE ADENYLYLTRANSFERASE"/>
    <property type="match status" value="1"/>
</dbReference>
<comment type="subcellular location">
    <subcellularLocation>
        <location evidence="9">Cytoplasm</location>
    </subcellularLocation>
</comment>
<keyword evidence="2 9" id="KW-0808">Transferase</keyword>
<evidence type="ECO:0000256" key="7">
    <source>
        <dbReference type="ARBA" id="ARBA00022993"/>
    </source>
</evidence>
<dbReference type="RefSeq" id="WP_205010450.1">
    <property type="nucleotide sequence ID" value="NZ_JAFBEH010000056.1"/>
</dbReference>
<keyword evidence="7 9" id="KW-0173">Coenzyme A biosynthesis</keyword>
<feature type="binding site" evidence="9">
    <location>
        <position position="43"/>
    </location>
    <ligand>
        <name>substrate</name>
    </ligand>
</feature>
<dbReference type="Proteomes" id="UP000697472">
    <property type="component" value="Unassembled WGS sequence"/>
</dbReference>
<dbReference type="InterPro" id="IPR014729">
    <property type="entry name" value="Rossmann-like_a/b/a_fold"/>
</dbReference>
<dbReference type="NCBIfam" id="TIGR00125">
    <property type="entry name" value="cyt_tran_rel"/>
    <property type="match status" value="1"/>
</dbReference>
<dbReference type="Gene3D" id="3.40.50.620">
    <property type="entry name" value="HUPs"/>
    <property type="match status" value="1"/>
</dbReference>
<feature type="binding site" evidence="9">
    <location>
        <position position="11"/>
    </location>
    <ligand>
        <name>substrate</name>
    </ligand>
</feature>
<comment type="similarity">
    <text evidence="9">Belongs to the bacterial CoaD family.</text>
</comment>
<dbReference type="EMBL" id="JAFBEH010000056">
    <property type="protein sequence ID" value="MBM7643610.1"/>
    <property type="molecule type" value="Genomic_DNA"/>
</dbReference>
<comment type="function">
    <text evidence="9">Reversibly transfers an adenylyl group from ATP to 4'-phosphopantetheine, yielding dephospho-CoA (dPCoA) and pyrophosphate.</text>
</comment>
<dbReference type="CDD" id="cd02163">
    <property type="entry name" value="PPAT"/>
    <property type="match status" value="1"/>
</dbReference>
<proteinExistence type="inferred from homology"/>
<dbReference type="GO" id="GO:0004595">
    <property type="term" value="F:pantetheine-phosphate adenylyltransferase activity"/>
    <property type="evidence" value="ECO:0007669"/>
    <property type="project" value="UniProtKB-EC"/>
</dbReference>
<evidence type="ECO:0000256" key="1">
    <source>
        <dbReference type="ARBA" id="ARBA00022490"/>
    </source>
</evidence>
<evidence type="ECO:0000256" key="9">
    <source>
        <dbReference type="HAMAP-Rule" id="MF_00151"/>
    </source>
</evidence>
<evidence type="ECO:0000256" key="5">
    <source>
        <dbReference type="ARBA" id="ARBA00022840"/>
    </source>
</evidence>
<dbReference type="NCBIfam" id="TIGR01510">
    <property type="entry name" value="coaD_prev_kdtB"/>
    <property type="match status" value="1"/>
</dbReference>
<feature type="binding site" evidence="9">
    <location>
        <position position="101"/>
    </location>
    <ligand>
        <name>ATP</name>
        <dbReference type="ChEBI" id="CHEBI:30616"/>
    </ligand>
</feature>
<organism evidence="11 12">
    <name type="scientific">Streptococcus loxodontisalivarius</name>
    <dbReference type="NCBI Taxonomy" id="1349415"/>
    <lineage>
        <taxon>Bacteria</taxon>
        <taxon>Bacillati</taxon>
        <taxon>Bacillota</taxon>
        <taxon>Bacilli</taxon>
        <taxon>Lactobacillales</taxon>
        <taxon>Streptococcaceae</taxon>
        <taxon>Streptococcus</taxon>
    </lineage>
</organism>
<reference evidence="11 12" key="1">
    <citation type="submission" date="2021-01" db="EMBL/GenBank/DDBJ databases">
        <title>Genomic Encyclopedia of Type Strains, Phase IV (KMG-IV): sequencing the most valuable type-strain genomes for metagenomic binning, comparative biology and taxonomic classification.</title>
        <authorList>
            <person name="Goeker M."/>
        </authorList>
    </citation>
    <scope>NUCLEOTIDE SEQUENCE [LARGE SCALE GENOMIC DNA]</scope>
    <source>
        <strain evidence="11 12">DSM 27382</strain>
    </source>
</reference>
<comment type="pathway">
    <text evidence="9">Cofactor biosynthesis; coenzyme A biosynthesis; CoA from (R)-pantothenate: step 4/5.</text>
</comment>
<dbReference type="EC" id="2.7.7.3" evidence="9"/>
<gene>
    <name evidence="9" type="primary">coaD</name>
    <name evidence="11" type="ORF">JOC28_001921</name>
</gene>
<keyword evidence="6 9" id="KW-0460">Magnesium</keyword>
<evidence type="ECO:0000259" key="10">
    <source>
        <dbReference type="Pfam" id="PF01467"/>
    </source>
</evidence>
<keyword evidence="3 9" id="KW-0548">Nucleotidyltransferase</keyword>
<keyword evidence="5 9" id="KW-0067">ATP-binding</keyword>
<comment type="catalytic activity">
    <reaction evidence="8 9">
        <text>(R)-4'-phosphopantetheine + ATP + H(+) = 3'-dephospho-CoA + diphosphate</text>
        <dbReference type="Rhea" id="RHEA:19801"/>
        <dbReference type="ChEBI" id="CHEBI:15378"/>
        <dbReference type="ChEBI" id="CHEBI:30616"/>
        <dbReference type="ChEBI" id="CHEBI:33019"/>
        <dbReference type="ChEBI" id="CHEBI:57328"/>
        <dbReference type="ChEBI" id="CHEBI:61723"/>
        <dbReference type="EC" id="2.7.7.3"/>
    </reaction>
</comment>
<feature type="site" description="Transition state stabilizer" evidence="9">
    <location>
        <position position="19"/>
    </location>
</feature>
<evidence type="ECO:0000256" key="6">
    <source>
        <dbReference type="ARBA" id="ARBA00022842"/>
    </source>
</evidence>
<keyword evidence="12" id="KW-1185">Reference proteome</keyword>
<evidence type="ECO:0000313" key="12">
    <source>
        <dbReference type="Proteomes" id="UP000697472"/>
    </source>
</evidence>
<feature type="binding site" evidence="9">
    <location>
        <position position="19"/>
    </location>
    <ligand>
        <name>ATP</name>
        <dbReference type="ChEBI" id="CHEBI:30616"/>
    </ligand>
</feature>
<dbReference type="PRINTS" id="PR01020">
    <property type="entry name" value="LPSBIOSNTHSS"/>
</dbReference>
<sequence length="166" mass="18681">MSDKIGLLTGSFDPVTLGHLDIIERASKLFDQLYVGIFYNKEKQGFFSIEERKHMLEEAVAELDNVRVVTAHNSLAVDIARKLGATYLVRGLRNATDFDYEANLEFFNKGLADDLETVYLIASHGQQPVSSSRVRELIHFGADLSPYAPDSVIKEVEKKFGRQETI</sequence>
<feature type="domain" description="Cytidyltransferase-like" evidence="10">
    <location>
        <begin position="8"/>
        <end position="136"/>
    </location>
</feature>
<dbReference type="PANTHER" id="PTHR21342:SF1">
    <property type="entry name" value="PHOSPHOPANTETHEINE ADENYLYLTRANSFERASE"/>
    <property type="match status" value="1"/>
</dbReference>
<feature type="binding site" evidence="9">
    <location>
        <begin position="11"/>
        <end position="12"/>
    </location>
    <ligand>
        <name>ATP</name>
        <dbReference type="ChEBI" id="CHEBI:30616"/>
    </ligand>
</feature>
<dbReference type="SUPFAM" id="SSF52374">
    <property type="entry name" value="Nucleotidylyl transferase"/>
    <property type="match status" value="1"/>
</dbReference>
<dbReference type="Pfam" id="PF01467">
    <property type="entry name" value="CTP_transf_like"/>
    <property type="match status" value="1"/>
</dbReference>
<feature type="binding site" evidence="9">
    <location>
        <position position="90"/>
    </location>
    <ligand>
        <name>substrate</name>
    </ligand>
</feature>
<evidence type="ECO:0000256" key="3">
    <source>
        <dbReference type="ARBA" id="ARBA00022695"/>
    </source>
</evidence>
<evidence type="ECO:0000256" key="4">
    <source>
        <dbReference type="ARBA" id="ARBA00022741"/>
    </source>
</evidence>
<keyword evidence="4 9" id="KW-0547">Nucleotide-binding</keyword>